<sequence>MQPKMMRNRVLMYSLLTATATGVSACTRTIQSTETSIPGETAPSVRGDAPDAVGAVTGKAAVEGFLKAVKAQDLQTMSAIWGTTKGAARDQMKREDLEKRLIIMQCTLTHDRWALLEDRPRLQTGGRQEFQLEFFQGPRSAKTSILTVNGPGGRWFVEDINLLPLKDFCR</sequence>
<evidence type="ECO:0000313" key="2">
    <source>
        <dbReference type="EMBL" id="QJR35472.1"/>
    </source>
</evidence>
<evidence type="ECO:0008006" key="4">
    <source>
        <dbReference type="Google" id="ProtNLM"/>
    </source>
</evidence>
<name>A0A6M4IRK3_9BACT</name>
<organism evidence="2 3">
    <name type="scientific">Gemmatimonas groenlandica</name>
    <dbReference type="NCBI Taxonomy" id="2732249"/>
    <lineage>
        <taxon>Bacteria</taxon>
        <taxon>Pseudomonadati</taxon>
        <taxon>Gemmatimonadota</taxon>
        <taxon>Gemmatimonadia</taxon>
        <taxon>Gemmatimonadales</taxon>
        <taxon>Gemmatimonadaceae</taxon>
        <taxon>Gemmatimonas</taxon>
    </lineage>
</organism>
<gene>
    <name evidence="2" type="ORF">HKW67_08115</name>
</gene>
<dbReference type="Proteomes" id="UP000500938">
    <property type="component" value="Chromosome"/>
</dbReference>
<dbReference type="AlphaFoldDB" id="A0A6M4IRK3"/>
<keyword evidence="1" id="KW-0732">Signal</keyword>
<dbReference type="KEGG" id="ggr:HKW67_08115"/>
<keyword evidence="3" id="KW-1185">Reference proteome</keyword>
<evidence type="ECO:0000256" key="1">
    <source>
        <dbReference type="SAM" id="SignalP"/>
    </source>
</evidence>
<feature type="signal peptide" evidence="1">
    <location>
        <begin position="1"/>
        <end position="25"/>
    </location>
</feature>
<proteinExistence type="predicted"/>
<dbReference type="RefSeq" id="WP_171224902.1">
    <property type="nucleotide sequence ID" value="NZ_CP053085.1"/>
</dbReference>
<protein>
    <recommendedName>
        <fullName evidence="4">DUF4019 domain-containing protein</fullName>
    </recommendedName>
</protein>
<evidence type="ECO:0000313" key="3">
    <source>
        <dbReference type="Proteomes" id="UP000500938"/>
    </source>
</evidence>
<reference evidence="2 3" key="1">
    <citation type="submission" date="2020-05" db="EMBL/GenBank/DDBJ databases">
        <title>Complete genome sequence of Gemmatimonas greenlandica TET16.</title>
        <authorList>
            <person name="Zeng Y."/>
        </authorList>
    </citation>
    <scope>NUCLEOTIDE SEQUENCE [LARGE SCALE GENOMIC DNA]</scope>
    <source>
        <strain evidence="2 3">TET16</strain>
    </source>
</reference>
<dbReference type="EMBL" id="CP053085">
    <property type="protein sequence ID" value="QJR35472.1"/>
    <property type="molecule type" value="Genomic_DNA"/>
</dbReference>
<feature type="chain" id="PRO_5026903349" description="DUF4019 domain-containing protein" evidence="1">
    <location>
        <begin position="26"/>
        <end position="170"/>
    </location>
</feature>
<dbReference type="PROSITE" id="PS51257">
    <property type="entry name" value="PROKAR_LIPOPROTEIN"/>
    <property type="match status" value="1"/>
</dbReference>
<accession>A0A6M4IRK3</accession>